<evidence type="ECO:0000256" key="3">
    <source>
        <dbReference type="ARBA" id="ARBA00024327"/>
    </source>
</evidence>
<dbReference type="GO" id="GO:0046872">
    <property type="term" value="F:metal ion binding"/>
    <property type="evidence" value="ECO:0007669"/>
    <property type="project" value="UniProtKB-KW"/>
</dbReference>
<protein>
    <recommendedName>
        <fullName evidence="4">Adenosine 5'-phosphosulfate reductase</fullName>
        <shortName evidence="4">APS reductase</shortName>
        <ecNumber evidence="4">1.8.4.10</ecNumber>
    </recommendedName>
    <alternativeName>
        <fullName evidence="4">5'-adenylylsulfate reductase</fullName>
    </alternativeName>
    <alternativeName>
        <fullName evidence="4">Thioredoxin-dependent 5'-adenylylsulfate reductase</fullName>
    </alternativeName>
</protein>
<dbReference type="HAMAP" id="MF_00063">
    <property type="entry name" value="CysH"/>
    <property type="match status" value="1"/>
</dbReference>
<evidence type="ECO:0000313" key="7">
    <source>
        <dbReference type="Proteomes" id="UP000030021"/>
    </source>
</evidence>
<reference evidence="6 7" key="1">
    <citation type="submission" date="2013-01" db="EMBL/GenBank/DDBJ databases">
        <authorList>
            <person name="Fiebig A."/>
            <person name="Goeker M."/>
            <person name="Klenk H.-P.P."/>
        </authorList>
    </citation>
    <scope>NUCLEOTIDE SEQUENCE [LARGE SCALE GENOMIC DNA]</scope>
    <source>
        <strain evidence="6 7">DSM 17069</strain>
    </source>
</reference>
<dbReference type="GO" id="GO:0070814">
    <property type="term" value="P:hydrogen sulfide biosynthetic process"/>
    <property type="evidence" value="ECO:0007669"/>
    <property type="project" value="UniProtKB-UniRule"/>
</dbReference>
<comment type="catalytic activity">
    <reaction evidence="4">
        <text>[thioredoxin]-disulfide + sulfite + AMP + 2 H(+) = adenosine 5'-phosphosulfate + [thioredoxin]-dithiol</text>
        <dbReference type="Rhea" id="RHEA:21976"/>
        <dbReference type="Rhea" id="RHEA-COMP:10698"/>
        <dbReference type="Rhea" id="RHEA-COMP:10700"/>
        <dbReference type="ChEBI" id="CHEBI:15378"/>
        <dbReference type="ChEBI" id="CHEBI:17359"/>
        <dbReference type="ChEBI" id="CHEBI:29950"/>
        <dbReference type="ChEBI" id="CHEBI:50058"/>
        <dbReference type="ChEBI" id="CHEBI:58243"/>
        <dbReference type="ChEBI" id="CHEBI:456215"/>
        <dbReference type="EC" id="1.8.4.10"/>
    </reaction>
</comment>
<evidence type="ECO:0000313" key="6">
    <source>
        <dbReference type="EMBL" id="KGM89510.1"/>
    </source>
</evidence>
<dbReference type="PANTHER" id="PTHR46509:SF1">
    <property type="entry name" value="PHOSPHOADENOSINE PHOSPHOSULFATE REDUCTASE"/>
    <property type="match status" value="1"/>
</dbReference>
<dbReference type="NCBIfam" id="TIGR00434">
    <property type="entry name" value="cysH"/>
    <property type="match status" value="1"/>
</dbReference>
<dbReference type="eggNOG" id="COG0175">
    <property type="taxonomic scope" value="Bacteria"/>
</dbReference>
<comment type="cofactor">
    <cofactor evidence="4">
        <name>[4Fe-4S] cluster</name>
        <dbReference type="ChEBI" id="CHEBI:49883"/>
    </cofactor>
    <text evidence="4">Binds 1 [4Fe-4S] cluster per subunit.</text>
</comment>
<feature type="binding site" evidence="4">
    <location>
        <position position="206"/>
    </location>
    <ligand>
        <name>[4Fe-4S] cluster</name>
        <dbReference type="ChEBI" id="CHEBI:49883"/>
    </ligand>
</feature>
<dbReference type="PANTHER" id="PTHR46509">
    <property type="entry name" value="PHOSPHOADENOSINE PHOSPHOSULFATE REDUCTASE"/>
    <property type="match status" value="1"/>
</dbReference>
<accession>A0A0A0HQF8</accession>
<dbReference type="InterPro" id="IPR004511">
    <property type="entry name" value="PAPS/APS_Rdtase"/>
</dbReference>
<dbReference type="GO" id="GO:0019379">
    <property type="term" value="P:sulfate assimilation, phosphoadenylyl sulfate reduction by phosphoadenylyl-sulfate reductase (thioredoxin)"/>
    <property type="evidence" value="ECO:0007669"/>
    <property type="project" value="UniProtKB-UniRule"/>
</dbReference>
<dbReference type="GO" id="GO:0004604">
    <property type="term" value="F:phosphoadenylyl-sulfate reductase (thioredoxin) activity"/>
    <property type="evidence" value="ECO:0007669"/>
    <property type="project" value="UniProtKB-UniRule"/>
</dbReference>
<feature type="binding site" evidence="4">
    <location>
        <position position="209"/>
    </location>
    <ligand>
        <name>[4Fe-4S] cluster</name>
        <dbReference type="ChEBI" id="CHEBI:49883"/>
    </ligand>
</feature>
<comment type="subcellular location">
    <subcellularLocation>
        <location evidence="4">Cytoplasm</location>
    </subcellularLocation>
</comment>
<organism evidence="6 7">
    <name type="scientific">Roseovarius mucosus DSM 17069</name>
    <dbReference type="NCBI Taxonomy" id="1288298"/>
    <lineage>
        <taxon>Bacteria</taxon>
        <taxon>Pseudomonadati</taxon>
        <taxon>Pseudomonadota</taxon>
        <taxon>Alphaproteobacteria</taxon>
        <taxon>Rhodobacterales</taxon>
        <taxon>Roseobacteraceae</taxon>
        <taxon>Roseovarius</taxon>
    </lineage>
</organism>
<dbReference type="GO" id="GO:0043866">
    <property type="term" value="F:adenylyl-sulfate reductase (thioredoxin) activity"/>
    <property type="evidence" value="ECO:0007669"/>
    <property type="project" value="UniProtKB-EC"/>
</dbReference>
<dbReference type="OrthoDB" id="9794018at2"/>
<keyword evidence="4" id="KW-0408">Iron</keyword>
<comment type="function">
    <text evidence="4">Catalyzes the formation of sulfite from adenosine 5'-phosphosulfate (APS) using thioredoxin as an electron donor.</text>
</comment>
<evidence type="ECO:0000256" key="2">
    <source>
        <dbReference type="ARBA" id="ARBA00023002"/>
    </source>
</evidence>
<dbReference type="RefSeq" id="WP_037276825.1">
    <property type="nucleotide sequence ID" value="NZ_KN293991.1"/>
</dbReference>
<evidence type="ECO:0000259" key="5">
    <source>
        <dbReference type="Pfam" id="PF01507"/>
    </source>
</evidence>
<dbReference type="NCBIfam" id="NF002537">
    <property type="entry name" value="PRK02090.1"/>
    <property type="match status" value="1"/>
</dbReference>
<dbReference type="InterPro" id="IPR014729">
    <property type="entry name" value="Rossmann-like_a/b/a_fold"/>
</dbReference>
<feature type="binding site" evidence="4">
    <location>
        <position position="125"/>
    </location>
    <ligand>
        <name>[4Fe-4S] cluster</name>
        <dbReference type="ChEBI" id="CHEBI:49883"/>
    </ligand>
</feature>
<dbReference type="SUPFAM" id="SSF52402">
    <property type="entry name" value="Adenine nucleotide alpha hydrolases-like"/>
    <property type="match status" value="1"/>
</dbReference>
<feature type="active site" description="Nucleophile; cysteine thiosulfonate intermediate" evidence="4">
    <location>
        <position position="232"/>
    </location>
</feature>
<keyword evidence="4" id="KW-0479">Metal-binding</keyword>
<dbReference type="PATRIC" id="fig|1288298.3.peg.101"/>
<dbReference type="HOGENOM" id="CLU_044089_2_1_5"/>
<evidence type="ECO:0000256" key="1">
    <source>
        <dbReference type="ARBA" id="ARBA00009732"/>
    </source>
</evidence>
<dbReference type="GO" id="GO:0051539">
    <property type="term" value="F:4 iron, 4 sulfur cluster binding"/>
    <property type="evidence" value="ECO:0007669"/>
    <property type="project" value="UniProtKB-UniRule"/>
</dbReference>
<keyword evidence="4" id="KW-0963">Cytoplasm</keyword>
<dbReference type="CDD" id="cd23945">
    <property type="entry name" value="PAPS_reductase"/>
    <property type="match status" value="1"/>
</dbReference>
<dbReference type="EC" id="1.8.4.10" evidence="4"/>
<dbReference type="PIRSF" id="PIRSF000857">
    <property type="entry name" value="PAPS_reductase"/>
    <property type="match status" value="1"/>
</dbReference>
<feature type="domain" description="Phosphoadenosine phosphosulphate reductase" evidence="5">
    <location>
        <begin position="46"/>
        <end position="212"/>
    </location>
</feature>
<gene>
    <name evidence="4" type="primary">cysH</name>
    <name evidence="6" type="ORF">rosmuc_00101</name>
</gene>
<dbReference type="Pfam" id="PF01507">
    <property type="entry name" value="PAPS_reduct"/>
    <property type="match status" value="1"/>
</dbReference>
<dbReference type="GO" id="GO:0005737">
    <property type="term" value="C:cytoplasm"/>
    <property type="evidence" value="ECO:0007669"/>
    <property type="project" value="UniProtKB-SubCell"/>
</dbReference>
<comment type="pathway">
    <text evidence="3 4">Sulfur metabolism; hydrogen sulfide biosynthesis; sulfite from sulfate.</text>
</comment>
<dbReference type="AlphaFoldDB" id="A0A0A0HQF8"/>
<comment type="caution">
    <text evidence="6">The sequence shown here is derived from an EMBL/GenBank/DDBJ whole genome shotgun (WGS) entry which is preliminary data.</text>
</comment>
<proteinExistence type="inferred from homology"/>
<dbReference type="Proteomes" id="UP000030021">
    <property type="component" value="Unassembled WGS sequence"/>
</dbReference>
<evidence type="ECO:0000256" key="4">
    <source>
        <dbReference type="HAMAP-Rule" id="MF_00063"/>
    </source>
</evidence>
<dbReference type="InterPro" id="IPR002500">
    <property type="entry name" value="PAPS_reduct_dom"/>
</dbReference>
<comment type="similarity">
    <text evidence="1 4">Belongs to the PAPS reductase family. CysH subfamily.</text>
</comment>
<name>A0A0A0HQF8_9RHOB</name>
<keyword evidence="2 4" id="KW-0560">Oxidoreductase</keyword>
<keyword evidence="4" id="KW-0411">Iron-sulfur</keyword>
<sequence length="246" mass="27924">MVPLETTARLEMRKRAQELTTRHEGLRAEQVLKEVIRRDFPGRIGLVSSFGAEAAVLLHMVARIDPYVPVIFLNTWKHFPETLDYRDRLIADLGLCNIQTVLPRPDSLRAEDPDGTLYVRNADLCCHVRKTLPMIKALRGLDCWITGRKRGQAVTRSDMELFETQDRWIKVNPLIDWTLDDVAAYFAAHSLPEHPLKAQGYPSIGCAPCTRAVRPGEDARSGRWADSDKTECGIHFENGKIVRRPV</sequence>
<feature type="binding site" evidence="4">
    <location>
        <position position="126"/>
    </location>
    <ligand>
        <name>[4Fe-4S] cluster</name>
        <dbReference type="ChEBI" id="CHEBI:49883"/>
    </ligand>
</feature>
<dbReference type="Gene3D" id="3.40.50.620">
    <property type="entry name" value="HUPs"/>
    <property type="match status" value="1"/>
</dbReference>
<dbReference type="EMBL" id="AONH01000001">
    <property type="protein sequence ID" value="KGM89510.1"/>
    <property type="molecule type" value="Genomic_DNA"/>
</dbReference>